<dbReference type="GO" id="GO:0045505">
    <property type="term" value="F:dynein intermediate chain binding"/>
    <property type="evidence" value="ECO:0007669"/>
    <property type="project" value="InterPro"/>
</dbReference>
<dbReference type="FunFam" id="1.20.140.100:FF:000001">
    <property type="entry name" value="dynein heavy chain 17, axonemal"/>
    <property type="match status" value="1"/>
</dbReference>
<dbReference type="Pfam" id="PF18199">
    <property type="entry name" value="Dynein_C"/>
    <property type="match status" value="1"/>
</dbReference>
<dbReference type="SMART" id="SM00382">
    <property type="entry name" value="AAA"/>
    <property type="match status" value="2"/>
</dbReference>
<dbReference type="FunFam" id="1.20.1270.280:FF:000008">
    <property type="entry name" value="Dynein axonemal heavy chain 11"/>
    <property type="match status" value="1"/>
</dbReference>
<dbReference type="InterPro" id="IPR041658">
    <property type="entry name" value="AAA_lid_11"/>
</dbReference>
<keyword evidence="17" id="KW-1185">Reference proteome</keyword>
<dbReference type="InterPro" id="IPR041589">
    <property type="entry name" value="DNAH3_AAA_lid_1"/>
</dbReference>
<sequence>MSDDEQTVPGFLEDVKVKFIEAKVCGLLRLHRRKWEESAVKDEFQTLLTDFLERESVIYFCLSNKGFLLTSKEVPPVAQHKQIYVLKKTRNTVTAENLKEMLLFGVLSPSLLPQLSSTVEQICFPLLSNNKNHQMWPNLMSEDIIRHVESMCVKTLVVQGQAIGKTVLPITTVTDWIEKSDTTVAMYTNYDRALAHAIETQVINWTNLIQTILKEDSSDQLMTACNQGPNAELKFWASRKSNLQGIYHQLWSPTVQKMAKMLEIMESSYHPTVKMLMRNVFDALQEAKDIDLHLQPLNSQLSQLEKEEFPQWRTLLPALFHTLYLIWTNCQAYQKPARFVMLLQKLCNLLIEQASAYLSADLPLREDPEESLQMVTRVIKVFECFRNCYQTQRERLSSHVKHAPWDFPSSMIFTQFNQFLKRMLQLEDLFETMLDFQRMEKLEFGGLKGKLYCEQAAQMYSEFNNHCQSLKSSKNSPLDLSQDFETAYKDFKVKIVDFECRLANLLCLAFKDCSGLESAFKLLTIVGPFLERGQIRKIFRPNFLLLQQHFQKELEKCEFLFKSQLNQMGSVLTKNVVCTSEALKRAKMLRERIQTSWEKLKSLFDKHAEGEEMLSEKFMYMELLGLLDQYEEDTYSNWCNGLEDDCLFNLNQPLLSRDTSSGLISVNFNPKLTEVLKDVKYIQTLRHIKIPAAAVSVFEKRLMFSKYSSSLQFIVQWYNKLKQMVLEVELPLIRAELESIDLQLARAESDLTWQDPDCWSFISATKDVVYGLVCRVSKAKENCEAIQSLMKGWSKQVLFGRKDNKRGSLIQLEDREERVNKKYSAVKKDADSIHEMVKENMALFHAEPDSEAWQCYLEYVDEMLVEGLFSYISHSLQFFLDNMESGPKQTPLFEAQLTLSCSGMVFLPPLEQEAGDGFYELIEGLIRDIFRTSENISRVAAHLSMENYQDVMDNMLDLLELRQEIMERVDIVLKKAINYQRKFDCYSHLWQDDRAEFLSQFLLFGRVLTADEMEAYAADALSESPPTIENFKEQIDYYEHLHAEISKVKDFSIFNGWFRVDIKFFKVHLLNILKKWSWLFKEHLLTYVTNSLDELQKFVQVTVEGLGQPVAKGNHCGLVEVMSHLLAVRDRLASTDKMFEPLRDTIILLEQYGVIIPDQVYSQLEELPEKWSEAKKLAIKVRHNVAPMQNAEVLVLRRRCLEFEMKQIKFRDTFRATAPFRRDAVCPYDSLDKSEKAVRDMERELAELQESTNLFDVTIPDFKDIKLCRRQIVVLKELWDIALSVQSSVENWTMTKWRQINVDQMDAELRRFARDMRKLDKEARMWDVYSGLDLYVKNLLTSLRAVSQLQNLAIRERHWVQLIRMTQMDFTVTDSTKLGDLLALQLYVLGDKVCNIVDKAVKEMAIEKVVAQISQTWQSMELSYENQYQTSVPLLKCDEEIVETLEDHQVQLQGIFQSKHVDHFLQQVVVLQKQLTVADSVLMVWMEVQRTWVYLQSIFKGCDDICQQLPADAYRFQAIDAEFQELMMDSAKTKNVIEATNKLSLFEKLEDLQKRLALCEKALAEYLETKRLAFPRFYFISSTDLLDILSKGNQPIEVTLHLSKLFDNMSDLDFAKYGELEGPKLAVGMYSKDREYVPFMTECCCHGPVEAWLTCLEETMRESVRGHLSEAVSVYEDRPREQWILDLPAQVALTGSQIWWSNDMELVFKRLEEGYESALKDYNKKQISQLNLLIGMLLEELSPGDRQKIMTICTIDVHARDIVASLMAQKVTTSQSFQWLSQLRHCWYEQQHHCFVNICDAQFLYSYEYLGNTPRLVITPLTDRCYITLTQSLHLAMGGAPAGPAGTGKTETTKDLGKALGVMVYIFNCSEQMDHKSIGNIYKGLAQTGAWGCFDEFNRIAVDVLSVVAVQVKTIQDAIRCEKKRFQFLDKEIVLKPSVGIFITMNPGYAGRTELPENLKALFRPCAMVVPDTELICEIMLVAEGFHSAKLLARKFISLYNLCKELLSKQNHYDWGLRAVKSVLVMAGTLRRRDKSRPEDQVLMRALRDFNLPKIVTEDVIIFLGLLGDLFPGLEVERERDFEFEKAIRKSTLELRLQPEETFILKVVQLEELMAVRHSVFVLGNAGTGKSKILRVLHNTYVNLKRKPVWNDLNPKAVDRDELFGFIHPATREWKDGLLSSLMREQANISHKGPKWIVLDGDIDPMWIESLNTVMDDNKVLTLASNERVPLTSSMRLVFEISHLQTATPATVSRAGILYVNHLDLGWNPYVTSWIDQRERQTEKAHLTILFEKYVPRCVEQMRNTFKTVIPIPENSMVQTLCTLLDCFLVPENIPPDSPRELYETYFTFACIWAFGGALCQDQLYDYRVEFSRWWTKEMKTVKLPAQGTVFDYYLDPQTKRFLPWSDTVPPFEMETCMPLQAVVVHTAETLRLRYFMDLLLEKRQPLMFVGNAGVGKTALVRNKLDFLPESYMTTKIPFNYYTTSLTLQGILEQSLEKRAGRSYSPVGNKRMIYFIDDLNMPAVDSFGTVQPHTLIRQHLDYGHWYDRQKLTLKEIHNTQFVACMNPTSGSFNINQRLQRHFSLFAVNFPSSEALMSIYTPILCGHLKQKRFSPQVQRTATAVIKAAISFHHKMLRSFLPTAIKFHYTFNLRELSNVFQGILFAGPESVKESTDLALLWLHESCRVYSDRLVDVTDLQLFRRLQMETVHECFEGLEDNKVTKQSLLYCHFAHKSDEASYTRITDWSALKSILTDALESYNELNAAMNLVLFEDAVEHICRISRILESPRGHALLVGVGGSGKQSLTRLAAYISSVEIFQITLSKGYSIQDLKMDLAGLFLKTGVKNQRVALLLTDAQIPDEQFLVTVNNLLATGEIPELFTEEEMEGIVSDVRAQVRALGLLDSRENCWRFFTDRVRLQLKVVLCLSPVGSTLRVRARRFPALVQCTTIDWFHPWTPEALQSVSFRFIQEIEGIEPAVQESISLFMAYVHTSVNQASEKYQRNEKRYNHTTPKSFLQQITLYRNLLEKSRAQLQHKMNRLESGLQKLQTTATQVEDLKAKLASQESELTFKKQKIEALITKIGLQTEKVSSKREAADVEAQKVAVIQTEVSAKQRDCENDLLKAEPSLTAATAALHTLNKVNLTELKAFPNPPAAVINVAAAVMVLLAPRGRVPKDRSWKAARAFMGKADDFLQALIAYDKEHIPESCLTVVKKEYLRNPEFHPDLVRTKSTAAAGLCAWTINIVRYYEIYCEVIPKRHALSQANTELEIATAKLSTVQKKLLDLDTSLQGLTAQFERAITEKISCQEEVLCTTQTIELADRLVKGLELEKERWSKAIVQYEKQQKTLCGDVLITSAFVSYMGYFTKWYRMELLHKTWIPFLKSQKVSVPLTDGLDPILMLTDDATVAAWQNQGLPNDRMSTENAAILTTSERWPLIIDPQQQGIKWIRNRQGPELRVVQLGQKGYLDVIEQALACGGTVLIENLPEKVDPVLEPLLGRNTIKKGRYIQIGAKECEYNSNFQLIMHTKLANPHFPPELQAQTTLINFTVTPGGLEEQLLGQVVSRERPELEALKMELTTQQNDFKIELKRLEDDLLNRLSAAQGNFLGDISLVEQLENTKDTAAHIQLKVVEARENETKINEARELYRPASERASLLFFIINDLSKINPMYQFSLKTFNSVFEKAMERAEWDEDVRTRVHTLTEAITYSVFLHTSQGLFERDKLTFLSHTAFQILLKKGSIDPLEFDFLLRFPVEASKVSPVSFLSPHSWGAIKTLSIMEDFSGLDKEVESSPKCWRKIVESSCPEKERLPQEWKNKSSLQKLMIIRALRPDRMTNTLRNFVEEHMGTKYVEAVRLEFEKLYEDSGPATPMFFILSPGVDPLKDIEKLGLKLGFSIEKGSLHNISLGQGQEEVAERVLKDASKLGHWVILQNVHLVARWLSCLDALLEVVAVDSHPNFRVFITAEPAPSPEQHVIPRGILENAIKITNEPPTGMNASLHAALNNFSQDTLDMCSREQEFSSMFFSLCFFHACVTERRKFGPQGWNQKYPFSTGDLTISASVLHNYLEANSKVPWQDLCYLFGEIMYGGHITDDWDRRLCKTYLQELLHPKMFEDELSLCPGFFAPPLMDYSGYHSYIDEHLPLENPTLYGLHPNAELECLTVASDNLLRSMLELQPRDSSRGEGAGQSTEDKVKSVIEDFLDKLPEDYNMAEIIAKTTKRSPYIQVCFQECERMNLLLAEIRRSLNELDLGLKGELTISSSMETLQSALFNDCVPDSWARMSYPSTKTLPQWFSDLMCSCRELDSWTQDLVLPAVFWLSGLFTPQSFLTAVLQSIARKNQWPLDKMTLTVDVTKKTRDDFGHPPREGAYIHGLYMEGARWDTQSGLISEAVLRDQTPAMPVLYVRAVPVEEQELKNTYECPLYRTKQRGPTYVWTLHLRTKQPPAKWIVAGVALLLSV</sequence>
<keyword evidence="6" id="KW-0547">Nucleotide-binding</keyword>
<dbReference type="InterPro" id="IPR027417">
    <property type="entry name" value="P-loop_NTPase"/>
</dbReference>
<dbReference type="Gene3D" id="1.20.140.100">
    <property type="entry name" value="Dynein heavy chain, N-terminal domain 2"/>
    <property type="match status" value="1"/>
</dbReference>
<dbReference type="InterPro" id="IPR024317">
    <property type="entry name" value="Dynein_heavy_chain_D4_dom"/>
</dbReference>
<dbReference type="Gene3D" id="1.10.8.720">
    <property type="entry name" value="Region D6 of dynein motor"/>
    <property type="match status" value="1"/>
</dbReference>
<dbReference type="FunFam" id="1.20.920.20:FF:000003">
    <property type="entry name" value="Dynein axonemal heavy chain 17"/>
    <property type="match status" value="1"/>
</dbReference>
<evidence type="ECO:0000256" key="13">
    <source>
        <dbReference type="ARBA" id="ARBA00023273"/>
    </source>
</evidence>
<evidence type="ECO:0000313" key="16">
    <source>
        <dbReference type="EMBL" id="CAJ1061700.1"/>
    </source>
</evidence>
<dbReference type="GO" id="GO:0005930">
    <property type="term" value="C:axoneme"/>
    <property type="evidence" value="ECO:0007669"/>
    <property type="project" value="UniProtKB-SubCell"/>
</dbReference>
<dbReference type="FunFam" id="3.40.50.300:FF:000411">
    <property type="entry name" value="dynein heavy chain 17, axonemal"/>
    <property type="match status" value="1"/>
</dbReference>
<dbReference type="FunFam" id="3.40.50.300:FF:000945">
    <property type="entry name" value="Dynein axonemal heavy chain 9"/>
    <property type="match status" value="1"/>
</dbReference>
<dbReference type="Pfam" id="PF12781">
    <property type="entry name" value="AAA_9"/>
    <property type="match status" value="1"/>
</dbReference>
<evidence type="ECO:0000256" key="2">
    <source>
        <dbReference type="ARBA" id="ARBA00008887"/>
    </source>
</evidence>
<dbReference type="PANTHER" id="PTHR45703:SF12">
    <property type="entry name" value="DYNEIN AXONEMAL HEAVY CHAIN 11"/>
    <property type="match status" value="1"/>
</dbReference>
<dbReference type="FunFam" id="3.20.180.20:FF:000001">
    <property type="entry name" value="Dynein axonemal heavy chain 5"/>
    <property type="match status" value="1"/>
</dbReference>
<dbReference type="GO" id="GO:0005874">
    <property type="term" value="C:microtubule"/>
    <property type="evidence" value="ECO:0007669"/>
    <property type="project" value="UniProtKB-KW"/>
</dbReference>
<dbReference type="InterPro" id="IPR004273">
    <property type="entry name" value="Dynein_heavy_D6_P-loop"/>
</dbReference>
<dbReference type="InterPro" id="IPR043160">
    <property type="entry name" value="Dynein_C_barrel"/>
</dbReference>
<name>A0AAV1FKW3_XYRNO</name>
<evidence type="ECO:0000256" key="5">
    <source>
        <dbReference type="ARBA" id="ARBA00022737"/>
    </source>
</evidence>
<dbReference type="FunFam" id="3.40.50.300:FF:000219">
    <property type="entry name" value="Dynein axonemal heavy chain 17"/>
    <property type="match status" value="1"/>
</dbReference>
<keyword evidence="8" id="KW-0243">Dynein</keyword>
<dbReference type="GO" id="GO:0007018">
    <property type="term" value="P:microtubule-based movement"/>
    <property type="evidence" value="ECO:0007669"/>
    <property type="project" value="InterPro"/>
</dbReference>
<gene>
    <name evidence="16" type="ORF">XNOV1_A000041</name>
</gene>
<dbReference type="InterPro" id="IPR042228">
    <property type="entry name" value="Dynein_linker_3"/>
</dbReference>
<keyword evidence="5" id="KW-0677">Repeat</keyword>
<dbReference type="Gene3D" id="1.20.1270.280">
    <property type="match status" value="1"/>
</dbReference>
<dbReference type="Pfam" id="PF03028">
    <property type="entry name" value="Dynein_heavy"/>
    <property type="match status" value="1"/>
</dbReference>
<dbReference type="GO" id="GO:0005524">
    <property type="term" value="F:ATP binding"/>
    <property type="evidence" value="ECO:0007669"/>
    <property type="project" value="UniProtKB-KW"/>
</dbReference>
<dbReference type="SUPFAM" id="SSF52540">
    <property type="entry name" value="P-loop containing nucleoside triphosphate hydrolases"/>
    <property type="match status" value="4"/>
</dbReference>
<dbReference type="Pfam" id="PF12774">
    <property type="entry name" value="AAA_6"/>
    <property type="match status" value="1"/>
</dbReference>
<keyword evidence="3" id="KW-0963">Cytoplasm</keyword>
<proteinExistence type="inferred from homology"/>
<dbReference type="Gene3D" id="3.10.490.20">
    <property type="match status" value="1"/>
</dbReference>
<dbReference type="FunFam" id="3.40.50.300:FF:000049">
    <property type="entry name" value="Dynein, axonemal, heavy chain 5"/>
    <property type="match status" value="1"/>
</dbReference>
<feature type="coiled-coil region" evidence="14">
    <location>
        <begin position="3574"/>
        <end position="3636"/>
    </location>
</feature>
<dbReference type="Gene3D" id="3.40.50.300">
    <property type="entry name" value="P-loop containing nucleotide triphosphate hydrolases"/>
    <property type="match status" value="5"/>
</dbReference>
<evidence type="ECO:0000256" key="10">
    <source>
        <dbReference type="ARBA" id="ARBA00023069"/>
    </source>
</evidence>
<dbReference type="InterPro" id="IPR035699">
    <property type="entry name" value="AAA_6"/>
</dbReference>
<dbReference type="Pfam" id="PF08393">
    <property type="entry name" value="DHC_N2"/>
    <property type="match status" value="1"/>
</dbReference>
<dbReference type="FunFam" id="1.20.920.30:FF:000003">
    <property type="entry name" value="Dynein axonemal heavy chain 17"/>
    <property type="match status" value="1"/>
</dbReference>
<dbReference type="Pfam" id="PF08385">
    <property type="entry name" value="DHC_N1"/>
    <property type="match status" value="1"/>
</dbReference>
<dbReference type="InterPro" id="IPR013594">
    <property type="entry name" value="Dynein_heavy_tail"/>
</dbReference>
<dbReference type="Gene3D" id="1.10.8.710">
    <property type="match status" value="1"/>
</dbReference>
<dbReference type="InterPro" id="IPR041228">
    <property type="entry name" value="Dynein_C"/>
</dbReference>
<comment type="similarity">
    <text evidence="2">Belongs to the dynein heavy chain family.</text>
</comment>
<dbReference type="Pfam" id="PF17852">
    <property type="entry name" value="Dynein_AAA_lid"/>
    <property type="match status" value="1"/>
</dbReference>
<keyword evidence="10" id="KW-0969">Cilium</keyword>
<accession>A0AAV1FKW3</accession>
<evidence type="ECO:0000256" key="1">
    <source>
        <dbReference type="ARBA" id="ARBA00004430"/>
    </source>
</evidence>
<dbReference type="Gene3D" id="6.10.140.1060">
    <property type="match status" value="1"/>
</dbReference>
<feature type="coiled-coil region" evidence="14">
    <location>
        <begin position="3023"/>
        <end position="3081"/>
    </location>
</feature>
<dbReference type="Gene3D" id="1.20.58.1120">
    <property type="match status" value="1"/>
</dbReference>
<dbReference type="Pfam" id="PF17857">
    <property type="entry name" value="AAA_lid_1"/>
    <property type="match status" value="1"/>
</dbReference>
<dbReference type="GO" id="GO:0008017">
    <property type="term" value="F:microtubule binding"/>
    <property type="evidence" value="ECO:0007669"/>
    <property type="project" value="UniProtKB-ARBA"/>
</dbReference>
<dbReference type="PANTHER" id="PTHR45703">
    <property type="entry name" value="DYNEIN HEAVY CHAIN"/>
    <property type="match status" value="1"/>
</dbReference>
<keyword evidence="4" id="KW-0493">Microtubule</keyword>
<keyword evidence="12" id="KW-0206">Cytoskeleton</keyword>
<evidence type="ECO:0000256" key="8">
    <source>
        <dbReference type="ARBA" id="ARBA00023017"/>
    </source>
</evidence>
<feature type="domain" description="AAA+ ATPase" evidence="15">
    <location>
        <begin position="2443"/>
        <end position="2593"/>
    </location>
</feature>
<dbReference type="Gene3D" id="1.10.287.2620">
    <property type="match status" value="1"/>
</dbReference>
<dbReference type="Gene3D" id="1.10.8.1220">
    <property type="match status" value="1"/>
</dbReference>
<dbReference type="Proteomes" id="UP001178508">
    <property type="component" value="Chromosome 8"/>
</dbReference>
<evidence type="ECO:0000256" key="12">
    <source>
        <dbReference type="ARBA" id="ARBA00023212"/>
    </source>
</evidence>
<comment type="subcellular location">
    <subcellularLocation>
        <location evidence="1">Cytoplasm</location>
        <location evidence="1">Cytoskeleton</location>
        <location evidence="1">Cilium axoneme</location>
    </subcellularLocation>
</comment>
<dbReference type="InterPro" id="IPR026983">
    <property type="entry name" value="DHC"/>
</dbReference>
<protein>
    <submittedName>
        <fullName evidence="16">Dynein heavy chain 11, axonemal</fullName>
    </submittedName>
</protein>
<feature type="domain" description="AAA+ ATPase" evidence="15">
    <location>
        <begin position="1838"/>
        <end position="1974"/>
    </location>
</feature>
<dbReference type="FunFam" id="1.10.287.2620:FF:000002">
    <property type="entry name" value="Dynein heavy chain 2, axonemal"/>
    <property type="match status" value="1"/>
</dbReference>
<dbReference type="GO" id="GO:0051959">
    <property type="term" value="F:dynein light intermediate chain binding"/>
    <property type="evidence" value="ECO:0007669"/>
    <property type="project" value="InterPro"/>
</dbReference>
<dbReference type="Pfam" id="PF12780">
    <property type="entry name" value="AAA_8"/>
    <property type="match status" value="1"/>
</dbReference>
<dbReference type="FunFam" id="3.40.50.300:FF:001810">
    <property type="entry name" value="Cytoplasmic dynein 2 heavy chain 1"/>
    <property type="match status" value="1"/>
</dbReference>
<dbReference type="FunFam" id="1.20.58.1120:FF:000002">
    <property type="entry name" value="Dynein heavy chain 9, axonemal"/>
    <property type="match status" value="1"/>
</dbReference>
<reference evidence="16" key="1">
    <citation type="submission" date="2023-08" db="EMBL/GenBank/DDBJ databases">
        <authorList>
            <person name="Alioto T."/>
            <person name="Alioto T."/>
            <person name="Gomez Garrido J."/>
        </authorList>
    </citation>
    <scope>NUCLEOTIDE SEQUENCE</scope>
</reference>
<evidence type="ECO:0000313" key="17">
    <source>
        <dbReference type="Proteomes" id="UP001178508"/>
    </source>
</evidence>
<dbReference type="InterPro" id="IPR042222">
    <property type="entry name" value="Dynein_2_N"/>
</dbReference>
<keyword evidence="11" id="KW-0505">Motor protein</keyword>
<evidence type="ECO:0000256" key="4">
    <source>
        <dbReference type="ARBA" id="ARBA00022701"/>
    </source>
</evidence>
<keyword evidence="13" id="KW-0966">Cell projection</keyword>
<dbReference type="FunFam" id="1.10.8.1220:FF:000001">
    <property type="entry name" value="Dynein axonemal heavy chain 5"/>
    <property type="match status" value="1"/>
</dbReference>
<dbReference type="Pfam" id="PF18198">
    <property type="entry name" value="AAA_lid_11"/>
    <property type="match status" value="1"/>
</dbReference>
<evidence type="ECO:0000256" key="14">
    <source>
        <dbReference type="SAM" id="Coils"/>
    </source>
</evidence>
<dbReference type="Pfam" id="PF12775">
    <property type="entry name" value="AAA_7"/>
    <property type="match status" value="1"/>
</dbReference>
<dbReference type="InterPro" id="IPR042219">
    <property type="entry name" value="AAA_lid_11_sf"/>
</dbReference>
<evidence type="ECO:0000256" key="7">
    <source>
        <dbReference type="ARBA" id="ARBA00022840"/>
    </source>
</evidence>
<dbReference type="FunFam" id="1.10.8.710:FF:000002">
    <property type="entry name" value="dynein heavy chain 17, axonemal"/>
    <property type="match status" value="1"/>
</dbReference>
<dbReference type="GO" id="GO:0008569">
    <property type="term" value="F:minus-end-directed microtubule motor activity"/>
    <property type="evidence" value="ECO:0007669"/>
    <property type="project" value="InterPro"/>
</dbReference>
<dbReference type="FunFam" id="1.10.472.130:FF:000001">
    <property type="entry name" value="Dynein, axonemal, heavy chain 9"/>
    <property type="match status" value="1"/>
</dbReference>
<dbReference type="FunFam" id="1.10.8.720:FF:000002">
    <property type="entry name" value="Dynein heavy chain 9, axonemal"/>
    <property type="match status" value="1"/>
</dbReference>
<dbReference type="FunFam" id="3.10.490.20:FF:000002">
    <property type="entry name" value="Dynein axonemal heavy chain 17"/>
    <property type="match status" value="1"/>
</dbReference>
<dbReference type="Gene3D" id="3.20.180.20">
    <property type="entry name" value="Dynein heavy chain, N-terminal domain 2"/>
    <property type="match status" value="1"/>
</dbReference>
<dbReference type="Gene3D" id="1.20.920.20">
    <property type="match status" value="1"/>
</dbReference>
<dbReference type="GO" id="GO:0097729">
    <property type="term" value="C:9+2 motile cilium"/>
    <property type="evidence" value="ECO:0007669"/>
    <property type="project" value="UniProtKB-ARBA"/>
</dbReference>
<keyword evidence="9 14" id="KW-0175">Coiled coil</keyword>
<evidence type="ECO:0000256" key="3">
    <source>
        <dbReference type="ARBA" id="ARBA00022490"/>
    </source>
</evidence>
<dbReference type="InterPro" id="IPR041466">
    <property type="entry name" value="Dynein_AAA5_ext"/>
</dbReference>
<dbReference type="Pfam" id="PF12777">
    <property type="entry name" value="MT"/>
    <property type="match status" value="1"/>
</dbReference>
<evidence type="ECO:0000256" key="11">
    <source>
        <dbReference type="ARBA" id="ARBA00023175"/>
    </source>
</evidence>
<dbReference type="InterPro" id="IPR035706">
    <property type="entry name" value="AAA_9"/>
</dbReference>
<dbReference type="GO" id="GO:0030286">
    <property type="term" value="C:dynein complex"/>
    <property type="evidence" value="ECO:0007669"/>
    <property type="project" value="UniProtKB-KW"/>
</dbReference>
<dbReference type="Gene3D" id="1.10.472.130">
    <property type="match status" value="1"/>
</dbReference>
<evidence type="ECO:0000256" key="6">
    <source>
        <dbReference type="ARBA" id="ARBA00022741"/>
    </source>
</evidence>
<dbReference type="InterPro" id="IPR024743">
    <property type="entry name" value="Dynein_HC_stalk"/>
</dbReference>
<dbReference type="InterPro" id="IPR013602">
    <property type="entry name" value="Dynein_heavy_linker"/>
</dbReference>
<evidence type="ECO:0000259" key="15">
    <source>
        <dbReference type="SMART" id="SM00382"/>
    </source>
</evidence>
<dbReference type="InterPro" id="IPR003593">
    <property type="entry name" value="AAA+_ATPase"/>
</dbReference>
<evidence type="ECO:0000256" key="9">
    <source>
        <dbReference type="ARBA" id="ARBA00023054"/>
    </source>
</evidence>
<dbReference type="Gene3D" id="1.20.920.30">
    <property type="match status" value="1"/>
</dbReference>
<organism evidence="16 17">
    <name type="scientific">Xyrichtys novacula</name>
    <name type="common">Pearly razorfish</name>
    <name type="synonym">Hemipteronotus novacula</name>
    <dbReference type="NCBI Taxonomy" id="13765"/>
    <lineage>
        <taxon>Eukaryota</taxon>
        <taxon>Metazoa</taxon>
        <taxon>Chordata</taxon>
        <taxon>Craniata</taxon>
        <taxon>Vertebrata</taxon>
        <taxon>Euteleostomi</taxon>
        <taxon>Actinopterygii</taxon>
        <taxon>Neopterygii</taxon>
        <taxon>Teleostei</taxon>
        <taxon>Neoteleostei</taxon>
        <taxon>Acanthomorphata</taxon>
        <taxon>Eupercaria</taxon>
        <taxon>Labriformes</taxon>
        <taxon>Labridae</taxon>
        <taxon>Xyrichtys</taxon>
    </lineage>
</organism>
<dbReference type="EMBL" id="OY660871">
    <property type="protein sequence ID" value="CAJ1061700.1"/>
    <property type="molecule type" value="Genomic_DNA"/>
</dbReference>
<keyword evidence="7" id="KW-0067">ATP-binding</keyword>
<dbReference type="InterPro" id="IPR043157">
    <property type="entry name" value="Dynein_AAA1S"/>
</dbReference>